<keyword evidence="2" id="KW-0328">Glycosyltransferase</keyword>
<feature type="domain" description="Glycosyl transferase family 25" evidence="5">
    <location>
        <begin position="136"/>
        <end position="365"/>
    </location>
</feature>
<comment type="similarity">
    <text evidence="1">Belongs to the glycosyltransferase 25 family.</text>
</comment>
<evidence type="ECO:0000256" key="4">
    <source>
        <dbReference type="SAM" id="MobiDB-lite"/>
    </source>
</evidence>
<dbReference type="InterPro" id="IPR002654">
    <property type="entry name" value="Glyco_trans_25"/>
</dbReference>
<protein>
    <recommendedName>
        <fullName evidence="5">Glycosyl transferase family 25 domain-containing protein</fullName>
    </recommendedName>
</protein>
<keyword evidence="3" id="KW-0808">Transferase</keyword>
<dbReference type="Pfam" id="PF01755">
    <property type="entry name" value="Glyco_transf_25"/>
    <property type="match status" value="1"/>
</dbReference>
<comment type="caution">
    <text evidence="6">The sequence shown here is derived from an EMBL/GenBank/DDBJ whole genome shotgun (WGS) entry which is preliminary data.</text>
</comment>
<evidence type="ECO:0000256" key="3">
    <source>
        <dbReference type="ARBA" id="ARBA00022679"/>
    </source>
</evidence>
<proteinExistence type="inferred from homology"/>
<organism evidence="6 7">
    <name type="scientific">Sordaria macrospora</name>
    <dbReference type="NCBI Taxonomy" id="5147"/>
    <lineage>
        <taxon>Eukaryota</taxon>
        <taxon>Fungi</taxon>
        <taxon>Dikarya</taxon>
        <taxon>Ascomycota</taxon>
        <taxon>Pezizomycotina</taxon>
        <taxon>Sordariomycetes</taxon>
        <taxon>Sordariomycetidae</taxon>
        <taxon>Sordariales</taxon>
        <taxon>Sordariaceae</taxon>
        <taxon>Sordaria</taxon>
    </lineage>
</organism>
<evidence type="ECO:0000256" key="1">
    <source>
        <dbReference type="ARBA" id="ARBA00006721"/>
    </source>
</evidence>
<evidence type="ECO:0000256" key="2">
    <source>
        <dbReference type="ARBA" id="ARBA00022676"/>
    </source>
</evidence>
<gene>
    <name evidence="6" type="ORF">SMACR_05090</name>
</gene>
<dbReference type="EMBL" id="NMPR01000036">
    <property type="protein sequence ID" value="KAA8633518.1"/>
    <property type="molecule type" value="Genomic_DNA"/>
</dbReference>
<name>A0A8S8ZVJ9_SORMA</name>
<feature type="region of interest" description="Disordered" evidence="4">
    <location>
        <begin position="68"/>
        <end position="110"/>
    </location>
</feature>
<evidence type="ECO:0000259" key="5">
    <source>
        <dbReference type="Pfam" id="PF01755"/>
    </source>
</evidence>
<dbReference type="OMA" id="YDREDAM"/>
<reference evidence="6 7" key="1">
    <citation type="submission" date="2017-07" db="EMBL/GenBank/DDBJ databases">
        <title>Genome sequence of the Sordaria macrospora wild type strain R19027.</title>
        <authorList>
            <person name="Nowrousian M."/>
            <person name="Teichert I."/>
            <person name="Kueck U."/>
        </authorList>
    </citation>
    <scope>NUCLEOTIDE SEQUENCE [LARGE SCALE GENOMIC DNA]</scope>
    <source>
        <strain evidence="6 7">R19027</strain>
        <tissue evidence="6">Mycelium</tissue>
    </source>
</reference>
<dbReference type="PANTHER" id="PTHR10730">
    <property type="entry name" value="PROCOLLAGEN-LYSINE,2-OXOGLUTARATE 5-DIOXYGENASE/GLYCOSYLTRANSFERASE 25 FAMILY MEMBER"/>
    <property type="match status" value="1"/>
</dbReference>
<dbReference type="VEuPathDB" id="FungiDB:SMAC_05090"/>
<dbReference type="GO" id="GO:0016740">
    <property type="term" value="F:transferase activity"/>
    <property type="evidence" value="ECO:0007669"/>
    <property type="project" value="UniProtKB-KW"/>
</dbReference>
<accession>A0A8S8ZVJ9</accession>
<sequence>MLLGDPTGGSPSSSSPSSWMSAIVAHWRSYCHTHRIFLVVFVLLTIFVLEKYRSALASTFVTSSDPVVVVPGSSSSPPSPVQEGQHYEPYPEAGAGTAPANEEPPKPKQLTPEELLDLSQQNAGNATLGFHSIKYINMKARYDREDAMALQAYLSGLKIDDYPAVEADMIDPVGMPPTHRPGKLKNGEKGCWRAHANIWSDQTRSRLPPILILESDAAWDLQIRPIMSLLNAHFITFLNNISSTPVHDPSFNSPNNHKVHGKPSYNPSNPILPNPDDPWLSEHWDLFSIGQCFEYSQDHDIKLVYDDESVPEGKEYWGQKMGKERVIRKSGGITCTTAYAISHTGAAKLLLRSAMDLDNPVDLLMRRLTMSRDLVAYSLFPPVVAQWEYIGGIGMGERGAQSDINGGKHKDTPENAHMPGWKDVKEKGTIWTTKGHHSDVGFKNMVLKEAWTEIIGEEPKKFEESLWNPETND</sequence>
<dbReference type="CDD" id="cd06532">
    <property type="entry name" value="Glyco_transf_25"/>
    <property type="match status" value="1"/>
</dbReference>
<dbReference type="AlphaFoldDB" id="A0A8S8ZVJ9"/>
<dbReference type="Proteomes" id="UP000433876">
    <property type="component" value="Unassembled WGS sequence"/>
</dbReference>
<evidence type="ECO:0000313" key="7">
    <source>
        <dbReference type="Proteomes" id="UP000433876"/>
    </source>
</evidence>
<evidence type="ECO:0000313" key="6">
    <source>
        <dbReference type="EMBL" id="KAA8633518.1"/>
    </source>
</evidence>
<dbReference type="InterPro" id="IPR050757">
    <property type="entry name" value="Collagen_mod_GT25"/>
</dbReference>
<dbReference type="PANTHER" id="PTHR10730:SF53">
    <property type="entry name" value="GLYCOSYLTRANSFERASE 25 FAMILY MEMBER"/>
    <property type="match status" value="1"/>
</dbReference>